<dbReference type="AlphaFoldDB" id="A0AAV9SFH8"/>
<dbReference type="EMBL" id="JAHHUM010000397">
    <property type="protein sequence ID" value="KAK5620091.1"/>
    <property type="molecule type" value="Genomic_DNA"/>
</dbReference>
<accession>A0AAV9SFH8</accession>
<reference evidence="2 3" key="1">
    <citation type="submission" date="2021-06" db="EMBL/GenBank/DDBJ databases">
        <authorList>
            <person name="Palmer J.M."/>
        </authorList>
    </citation>
    <scope>NUCLEOTIDE SEQUENCE [LARGE SCALE GENOMIC DNA]</scope>
    <source>
        <strain evidence="2 3">MEX-2019</strain>
        <tissue evidence="2">Muscle</tissue>
    </source>
</reference>
<evidence type="ECO:0000256" key="1">
    <source>
        <dbReference type="SAM" id="MobiDB-lite"/>
    </source>
</evidence>
<keyword evidence="3" id="KW-1185">Reference proteome</keyword>
<feature type="region of interest" description="Disordered" evidence="1">
    <location>
        <begin position="114"/>
        <end position="235"/>
    </location>
</feature>
<protein>
    <submittedName>
        <fullName evidence="2">Uncharacterized protein</fullName>
    </submittedName>
</protein>
<comment type="caution">
    <text evidence="2">The sequence shown here is derived from an EMBL/GenBank/DDBJ whole genome shotgun (WGS) entry which is preliminary data.</text>
</comment>
<evidence type="ECO:0000313" key="2">
    <source>
        <dbReference type="EMBL" id="KAK5620091.1"/>
    </source>
</evidence>
<dbReference type="Proteomes" id="UP001311232">
    <property type="component" value="Unassembled WGS sequence"/>
</dbReference>
<proteinExistence type="predicted"/>
<feature type="region of interest" description="Disordered" evidence="1">
    <location>
        <begin position="251"/>
        <end position="287"/>
    </location>
</feature>
<evidence type="ECO:0000313" key="3">
    <source>
        <dbReference type="Proteomes" id="UP001311232"/>
    </source>
</evidence>
<feature type="compositionally biased region" description="Polar residues" evidence="1">
    <location>
        <begin position="122"/>
        <end position="132"/>
    </location>
</feature>
<organism evidence="2 3">
    <name type="scientific">Crenichthys baileyi</name>
    <name type="common">White River springfish</name>
    <dbReference type="NCBI Taxonomy" id="28760"/>
    <lineage>
        <taxon>Eukaryota</taxon>
        <taxon>Metazoa</taxon>
        <taxon>Chordata</taxon>
        <taxon>Craniata</taxon>
        <taxon>Vertebrata</taxon>
        <taxon>Euteleostomi</taxon>
        <taxon>Actinopterygii</taxon>
        <taxon>Neopterygii</taxon>
        <taxon>Teleostei</taxon>
        <taxon>Neoteleostei</taxon>
        <taxon>Acanthomorphata</taxon>
        <taxon>Ovalentaria</taxon>
        <taxon>Atherinomorphae</taxon>
        <taxon>Cyprinodontiformes</taxon>
        <taxon>Goodeidae</taxon>
        <taxon>Crenichthys</taxon>
    </lineage>
</organism>
<feature type="compositionally biased region" description="Low complexity" evidence="1">
    <location>
        <begin position="189"/>
        <end position="199"/>
    </location>
</feature>
<sequence length="362" mass="38272">MIIRLAPWTSLLSCLGRRSRRCTVLQGCQCRSWLMMDPGWRFHVRGQVPFVAILRLLPWLRTLATPDKLEQRLRFYAHQIKSFRTTSVMYFSPVLMERIRQMESDYERAVRQFYCRPPPSSPGLQSSATAEQPTPGLQGAVATEQPTPGLQGAAATEQPTPGLQGAAATEQPTPGLQGAAAEQPTPGLQPDTPQHDTPQPDTPQRDPKSALTSSTRRRGRPSAQVTEGPADASAAAQVTEGLVDASAPTQATEGLGDASAPAHVTEGLGNASAPAHVTEGPADTSAPAHVTEGLADASAPAHVTEGMVDASSPASGLKVFQEFSESLVLVLVPESPDEGLLPVSTPSPTTAQDSVLQFLAPA</sequence>
<name>A0AAV9SFH8_9TELE</name>
<gene>
    <name evidence="2" type="ORF">CRENBAI_002266</name>
</gene>